<dbReference type="InterPro" id="IPR016163">
    <property type="entry name" value="Ald_DH_C"/>
</dbReference>
<keyword evidence="2" id="KW-0479">Metal-binding</keyword>
<dbReference type="OrthoDB" id="9812625at2"/>
<dbReference type="FunFam" id="3.40.309.10:FF:000012">
    <property type="entry name" value="Betaine aldehyde dehydrogenase"/>
    <property type="match status" value="1"/>
</dbReference>
<evidence type="ECO:0000313" key="9">
    <source>
        <dbReference type="Proteomes" id="UP000182661"/>
    </source>
</evidence>
<dbReference type="Pfam" id="PF00171">
    <property type="entry name" value="Aldedh"/>
    <property type="match status" value="1"/>
</dbReference>
<dbReference type="PROSITE" id="PS00070">
    <property type="entry name" value="ALDEHYDE_DEHYDR_CYS"/>
    <property type="match status" value="1"/>
</dbReference>
<dbReference type="InterPro" id="IPR016160">
    <property type="entry name" value="Ald_DH_CS_CYS"/>
</dbReference>
<evidence type="ECO:0000256" key="1">
    <source>
        <dbReference type="ARBA" id="ARBA00009986"/>
    </source>
</evidence>
<dbReference type="EMBL" id="LSRP01000072">
    <property type="protein sequence ID" value="OJF99230.1"/>
    <property type="molecule type" value="Genomic_DNA"/>
</dbReference>
<evidence type="ECO:0000313" key="8">
    <source>
        <dbReference type="EMBL" id="OJF99230.1"/>
    </source>
</evidence>
<dbReference type="InterPro" id="IPR016162">
    <property type="entry name" value="Ald_DH_N"/>
</dbReference>
<name>A0A657LWP2_9HYPH</name>
<evidence type="ECO:0000256" key="4">
    <source>
        <dbReference type="ARBA" id="ARBA00022958"/>
    </source>
</evidence>
<dbReference type="AlphaFoldDB" id="A0A657LWP2"/>
<keyword evidence="6" id="KW-0558">Oxidation</keyword>
<accession>A0A657LWP2</accession>
<feature type="domain" description="Aldehyde dehydrogenase" evidence="7">
    <location>
        <begin position="31"/>
        <end position="495"/>
    </location>
</feature>
<organism evidence="8 9">
    <name type="scientific">Pararhizobium antarcticum</name>
    <dbReference type="NCBI Taxonomy" id="1798805"/>
    <lineage>
        <taxon>Bacteria</taxon>
        <taxon>Pseudomonadati</taxon>
        <taxon>Pseudomonadota</taxon>
        <taxon>Alphaproteobacteria</taxon>
        <taxon>Hyphomicrobiales</taxon>
        <taxon>Rhizobiaceae</taxon>
        <taxon>Rhizobium/Agrobacterium group</taxon>
        <taxon>Pararhizobium</taxon>
    </lineage>
</organism>
<reference evidence="8 9" key="1">
    <citation type="submission" date="2016-02" db="EMBL/GenBank/DDBJ databases">
        <title>Genome sequencing of a beta-galactosidase producing bacteria Rhizobium sp. 59.</title>
        <authorList>
            <person name="Wang D."/>
            <person name="Kot W."/>
            <person name="Qin Y."/>
            <person name="Hansen L."/>
            <person name="Naqvi K."/>
            <person name="Rensing C."/>
        </authorList>
    </citation>
    <scope>NUCLEOTIDE SEQUENCE [LARGE SCALE GENOMIC DNA]</scope>
    <source>
        <strain evidence="8 9">59</strain>
    </source>
</reference>
<keyword evidence="9" id="KW-1185">Reference proteome</keyword>
<dbReference type="InterPro" id="IPR015590">
    <property type="entry name" value="Aldehyde_DH_dom"/>
</dbReference>
<dbReference type="FunFam" id="3.40.605.10:FF:000001">
    <property type="entry name" value="Aldehyde dehydrogenase 1"/>
    <property type="match status" value="1"/>
</dbReference>
<dbReference type="GO" id="GO:0046872">
    <property type="term" value="F:metal ion binding"/>
    <property type="evidence" value="ECO:0007669"/>
    <property type="project" value="UniProtKB-KW"/>
</dbReference>
<dbReference type="SUPFAM" id="SSF53720">
    <property type="entry name" value="ALDH-like"/>
    <property type="match status" value="1"/>
</dbReference>
<comment type="similarity">
    <text evidence="1">Belongs to the aldehyde dehydrogenase family.</text>
</comment>
<dbReference type="RefSeq" id="WP_071832239.1">
    <property type="nucleotide sequence ID" value="NZ_LSRP01000072.1"/>
</dbReference>
<dbReference type="PANTHER" id="PTHR11699">
    <property type="entry name" value="ALDEHYDE DEHYDROGENASE-RELATED"/>
    <property type="match status" value="1"/>
</dbReference>
<evidence type="ECO:0000256" key="3">
    <source>
        <dbReference type="ARBA" id="ARBA00022857"/>
    </source>
</evidence>
<gene>
    <name evidence="8" type="ORF">AX760_13530</name>
</gene>
<dbReference type="InterPro" id="IPR016161">
    <property type="entry name" value="Ald_DH/histidinol_DH"/>
</dbReference>
<dbReference type="Gene3D" id="3.40.605.10">
    <property type="entry name" value="Aldehyde Dehydrogenase, Chain A, domain 1"/>
    <property type="match status" value="1"/>
</dbReference>
<keyword evidence="5" id="KW-0560">Oxidoreductase</keyword>
<proteinExistence type="inferred from homology"/>
<dbReference type="GO" id="GO:0004030">
    <property type="term" value="F:aldehyde dehydrogenase [NAD(P)+] activity"/>
    <property type="evidence" value="ECO:0007669"/>
    <property type="project" value="UniProtKB-ARBA"/>
</dbReference>
<dbReference type="Gene3D" id="3.40.309.10">
    <property type="entry name" value="Aldehyde Dehydrogenase, Chain A, domain 2"/>
    <property type="match status" value="1"/>
</dbReference>
<comment type="caution">
    <text evidence="8">The sequence shown here is derived from an EMBL/GenBank/DDBJ whole genome shotgun (WGS) entry which is preliminary data.</text>
</comment>
<evidence type="ECO:0000256" key="6">
    <source>
        <dbReference type="ARBA" id="ARBA00023097"/>
    </source>
</evidence>
<dbReference type="Proteomes" id="UP000182661">
    <property type="component" value="Unassembled WGS sequence"/>
</dbReference>
<keyword evidence="3" id="KW-0521">NADP</keyword>
<evidence type="ECO:0000256" key="2">
    <source>
        <dbReference type="ARBA" id="ARBA00022723"/>
    </source>
</evidence>
<evidence type="ECO:0000256" key="5">
    <source>
        <dbReference type="ARBA" id="ARBA00023002"/>
    </source>
</evidence>
<keyword evidence="4" id="KW-0630">Potassium</keyword>
<sequence length="501" mass="53208">MTITRSAGSWHDQAAKLSFEGRLFIDGDFRAAASGKMFESINPANGSVLAEVSRGDAADIDRAVASSLKTFKSGAWSRLAPRARMAIMLRFADLIEQHASDFALIDTLDMGKPITEMLTVDVPLAVNCFRFTAECIDKMQGTVGATSPDVLSYVLRQPLGVVGCIVPWNYPLLMTAWKIAPALAAGNCVVLKPAEQSRLSALLLASLFMQAGAPAGVLNVVNGFGAEAGRALALHRDVEKIAFTGSVEIGKLMMVYSGQSNLKKVSTECGGKSPHVIMADADNLETAAWWAAMGIFGNQGEVCCAGSRILVQTSILPDFLDAFSAVAKKDYIPGDPLETTTTVGPMVTVEQQQRVLNYIGIGKQGGADCILGGGVPEGLEAGAYVSPTIFTGVSNSMTIAREEIFGPVASIIPFDSYEDAVSIANDSNFGLAAGIWTSNLGTAHRFARDVEAGMVYINSYMNGDMQFPFGGWKESGNGRDKCMDALVSYTQTKSVWATIGN</sequence>
<evidence type="ECO:0000259" key="7">
    <source>
        <dbReference type="Pfam" id="PF00171"/>
    </source>
</evidence>
<protein>
    <submittedName>
        <fullName evidence="8">Aldehyde dehydrogenase</fullName>
    </submittedName>
</protein>